<feature type="coiled-coil region" evidence="8">
    <location>
        <begin position="608"/>
        <end position="635"/>
    </location>
</feature>
<comment type="similarity">
    <text evidence="2">Belongs to the MCM10 family.</text>
</comment>
<dbReference type="GO" id="GO:0003697">
    <property type="term" value="F:single-stranded DNA binding"/>
    <property type="evidence" value="ECO:0007669"/>
    <property type="project" value="InterPro"/>
</dbReference>
<evidence type="ECO:0000256" key="9">
    <source>
        <dbReference type="SAM" id="MobiDB-lite"/>
    </source>
</evidence>
<feature type="compositionally biased region" description="Polar residues" evidence="9">
    <location>
        <begin position="109"/>
        <end position="132"/>
    </location>
</feature>
<accession>A0A0P7B5Y1</accession>
<dbReference type="STRING" id="78410.A0A0P7B5Y1"/>
<evidence type="ECO:0000256" key="1">
    <source>
        <dbReference type="ARBA" id="ARBA00004123"/>
    </source>
</evidence>
<dbReference type="Proteomes" id="UP000050424">
    <property type="component" value="Unassembled WGS sequence"/>
</dbReference>
<dbReference type="FunFam" id="2.40.50.140:FF:000174">
    <property type="entry name" value="DNA replication licensing factor mcm10"/>
    <property type="match status" value="1"/>
</dbReference>
<comment type="caution">
    <text evidence="12">The sequence shown here is derived from an EMBL/GenBank/DDBJ whole genome shotgun (WGS) entry which is preliminary data.</text>
</comment>
<dbReference type="InterPro" id="IPR055065">
    <property type="entry name" value="OB_MCM10"/>
</dbReference>
<dbReference type="InterPro" id="IPR015408">
    <property type="entry name" value="Znf_Mcm10/DnaG"/>
</dbReference>
<dbReference type="OrthoDB" id="273123at2759"/>
<evidence type="ECO:0000256" key="3">
    <source>
        <dbReference type="ARBA" id="ARBA00022705"/>
    </source>
</evidence>
<dbReference type="Pfam" id="PF09329">
    <property type="entry name" value="zf-primase"/>
    <property type="match status" value="1"/>
</dbReference>
<feature type="compositionally biased region" description="Polar residues" evidence="9">
    <location>
        <begin position="300"/>
        <end position="309"/>
    </location>
</feature>
<evidence type="ECO:0000259" key="11">
    <source>
        <dbReference type="Pfam" id="PF22379"/>
    </source>
</evidence>
<keyword evidence="13" id="KW-1185">Reference proteome</keyword>
<keyword evidence="5" id="KW-0863">Zinc-finger</keyword>
<feature type="domain" description="Zinc finger Mcm10/DnaG-type" evidence="10">
    <location>
        <begin position="499"/>
        <end position="544"/>
    </location>
</feature>
<feature type="compositionally biased region" description="Low complexity" evidence="9">
    <location>
        <begin position="701"/>
        <end position="720"/>
    </location>
</feature>
<feature type="compositionally biased region" description="Polar residues" evidence="9">
    <location>
        <begin position="651"/>
        <end position="668"/>
    </location>
</feature>
<feature type="compositionally biased region" description="Basic and acidic residues" evidence="9">
    <location>
        <begin position="721"/>
        <end position="739"/>
    </location>
</feature>
<comment type="subcellular location">
    <subcellularLocation>
        <location evidence="1">Nucleus</location>
    </subcellularLocation>
</comment>
<feature type="region of interest" description="Disordered" evidence="9">
    <location>
        <begin position="186"/>
        <end position="222"/>
    </location>
</feature>
<evidence type="ECO:0000313" key="12">
    <source>
        <dbReference type="EMBL" id="KPM34353.1"/>
    </source>
</evidence>
<dbReference type="InterPro" id="IPR012340">
    <property type="entry name" value="NA-bd_OB-fold"/>
</dbReference>
<name>A0A0P7B5Y1_9HYPO</name>
<evidence type="ECO:0000256" key="4">
    <source>
        <dbReference type="ARBA" id="ARBA00022723"/>
    </source>
</evidence>
<feature type="compositionally biased region" description="Low complexity" evidence="9">
    <location>
        <begin position="310"/>
        <end position="326"/>
    </location>
</feature>
<dbReference type="Gene3D" id="2.40.50.140">
    <property type="entry name" value="Nucleic acid-binding proteins"/>
    <property type="match status" value="1"/>
</dbReference>
<feature type="region of interest" description="Disordered" evidence="9">
    <location>
        <begin position="90"/>
        <end position="166"/>
    </location>
</feature>
<evidence type="ECO:0000256" key="6">
    <source>
        <dbReference type="ARBA" id="ARBA00022833"/>
    </source>
</evidence>
<keyword evidence="4" id="KW-0479">Metal-binding</keyword>
<protein>
    <submittedName>
        <fullName evidence="12">Uncharacterized protein</fullName>
    </submittedName>
</protein>
<dbReference type="PANTHER" id="PTHR13454:SF11">
    <property type="entry name" value="PROTEIN MCM10 HOMOLOG"/>
    <property type="match status" value="1"/>
</dbReference>
<organism evidence="12 13">
    <name type="scientific">Neonectria ditissima</name>
    <dbReference type="NCBI Taxonomy" id="78410"/>
    <lineage>
        <taxon>Eukaryota</taxon>
        <taxon>Fungi</taxon>
        <taxon>Dikarya</taxon>
        <taxon>Ascomycota</taxon>
        <taxon>Pezizomycotina</taxon>
        <taxon>Sordariomycetes</taxon>
        <taxon>Hypocreomycetidae</taxon>
        <taxon>Hypocreales</taxon>
        <taxon>Nectriaceae</taxon>
        <taxon>Neonectria</taxon>
    </lineage>
</organism>
<evidence type="ECO:0000313" key="13">
    <source>
        <dbReference type="Proteomes" id="UP000050424"/>
    </source>
</evidence>
<reference evidence="12 13" key="1">
    <citation type="submission" date="2015-09" db="EMBL/GenBank/DDBJ databases">
        <title>Draft genome of a European isolate of the apple canker pathogen Neonectria ditissima.</title>
        <authorList>
            <person name="Gomez-Cortecero A."/>
            <person name="Harrison R.J."/>
            <person name="Armitage A.D."/>
        </authorList>
    </citation>
    <scope>NUCLEOTIDE SEQUENCE [LARGE SCALE GENOMIC DNA]</scope>
    <source>
        <strain evidence="12 13">R09/05</strain>
    </source>
</reference>
<sequence length="784" mass="87113">MAPALPPDDVQWPPRSPHEALVSTPGGRERYRKMLDQTSPSPSPRRGGTRPMPTVNLLREMDMDEDGEEDEDEETLQLKLQEIQARLRLKKLKSAKSKKVAEDGVETLDATTSELAISGQGRSRFSRATTPGANDDQRAPSQNQVQVPASPVRKLQAPQLPKSPSRVLLGIDKGLKARDISLKRAPSYRDSQVGGDSTQTGGYLRRARTASNTTASSEQSRPLTFNERLASVRTEESNRSERQKKIEGLRSNAFGIGQEEMDSYKKNAVDIPDEPIRQPVFSRAEILSQVRPAPAPAGLTRSNTVPSFRTISDTNSFTSSSTPSSTPAGKTMSRIVPEQQTSEQASAFEPYSSFHLSKRILPHGVLARHVSGKKVLNIKDLLKVVKSPDYTLPDVEQDVVIFAILAKKSEPRAHKPTTSRNGGKEEDRGKYMVMTLVDLEYELDLFLFNTGFTRFWKLTEGTVVAILNPNVMPPPPGRQDTGKFSLVINSDEDTIVEVGKARDLGACQSVKKSGELCGSWINKKRTQYCEYHSNEAISKQRATRLEVNGSGFGAKKKKSTKKKKEWVDWGKDYDKDKAKDYDWESRTQWFISRTMSSADLIDGKDRGAKDRKDRAEFMKRDLEAKEREREMMKKLGKIGNAAGKEYMQHAVSRTTNGASSGVSSQAQESENDIPRPDAKSLGLTKNTNIHLSPIKRKRPESSQAGSLASSGRSALGWGSSLKDKLSKMKEGEKLRKEELPPVRKKTRFVTDKGIREAGRESLGADLAERQVTLEDDDDELVIVK</sequence>
<dbReference type="GO" id="GO:0003688">
    <property type="term" value="F:DNA replication origin binding"/>
    <property type="evidence" value="ECO:0007669"/>
    <property type="project" value="TreeGrafter"/>
</dbReference>
<evidence type="ECO:0000256" key="5">
    <source>
        <dbReference type="ARBA" id="ARBA00022771"/>
    </source>
</evidence>
<evidence type="ECO:0000256" key="7">
    <source>
        <dbReference type="ARBA" id="ARBA00023242"/>
    </source>
</evidence>
<keyword evidence="3" id="KW-0235">DNA replication</keyword>
<dbReference type="EMBL" id="LKCW01000351">
    <property type="protein sequence ID" value="KPM34353.1"/>
    <property type="molecule type" value="Genomic_DNA"/>
</dbReference>
<evidence type="ECO:0000256" key="8">
    <source>
        <dbReference type="SAM" id="Coils"/>
    </source>
</evidence>
<keyword evidence="7" id="KW-0539">Nucleus</keyword>
<evidence type="ECO:0000259" key="10">
    <source>
        <dbReference type="Pfam" id="PF09329"/>
    </source>
</evidence>
<feature type="region of interest" description="Disordered" evidence="9">
    <location>
        <begin position="1"/>
        <end position="56"/>
    </location>
</feature>
<proteinExistence type="inferred from homology"/>
<evidence type="ECO:0000256" key="2">
    <source>
        <dbReference type="ARBA" id="ARBA00009679"/>
    </source>
</evidence>
<feature type="domain" description="MCM10 OB-fold" evidence="11">
    <location>
        <begin position="351"/>
        <end position="490"/>
    </location>
</feature>
<dbReference type="GO" id="GO:0043596">
    <property type="term" value="C:nuclear replication fork"/>
    <property type="evidence" value="ECO:0007669"/>
    <property type="project" value="TreeGrafter"/>
</dbReference>
<dbReference type="InterPro" id="IPR040184">
    <property type="entry name" value="Mcm10"/>
</dbReference>
<dbReference type="GO" id="GO:0008270">
    <property type="term" value="F:zinc ion binding"/>
    <property type="evidence" value="ECO:0007669"/>
    <property type="project" value="UniProtKB-KW"/>
</dbReference>
<dbReference type="Pfam" id="PF22379">
    <property type="entry name" value="OB_MCM10"/>
    <property type="match status" value="1"/>
</dbReference>
<keyword evidence="6" id="KW-0862">Zinc</keyword>
<dbReference type="PANTHER" id="PTHR13454">
    <property type="entry name" value="PROTEIN MCM10 HOMOLOG"/>
    <property type="match status" value="1"/>
</dbReference>
<dbReference type="AlphaFoldDB" id="A0A0P7B5Y1"/>
<keyword evidence="8" id="KW-0175">Coiled coil</keyword>
<feature type="compositionally biased region" description="Polar residues" evidence="9">
    <location>
        <begin position="209"/>
        <end position="222"/>
    </location>
</feature>
<feature type="compositionally biased region" description="Low complexity" evidence="9">
    <location>
        <begin position="38"/>
        <end position="54"/>
    </location>
</feature>
<feature type="region of interest" description="Disordered" evidence="9">
    <location>
        <begin position="646"/>
        <end position="739"/>
    </location>
</feature>
<feature type="region of interest" description="Disordered" evidence="9">
    <location>
        <begin position="294"/>
        <end position="347"/>
    </location>
</feature>
<gene>
    <name evidence="12" type="ORF">AK830_g12219</name>
</gene>
<dbReference type="GO" id="GO:0006270">
    <property type="term" value="P:DNA replication initiation"/>
    <property type="evidence" value="ECO:0007669"/>
    <property type="project" value="InterPro"/>
</dbReference>